<dbReference type="CDD" id="cd07377">
    <property type="entry name" value="WHTH_GntR"/>
    <property type="match status" value="1"/>
</dbReference>
<gene>
    <name evidence="6" type="ORF">HMPREF3213_00664</name>
    <name evidence="5" type="ORF">SB48_HM08orf06175</name>
</gene>
<sequence>MLQFPEQWMKNASLGEQIANELRLLILTNEIKPGDIISENQIARKYGTSRSPVRDALKALANDGLIQLERMGARVLGMGLTDIHELYDVREMIEIFAQQRVSAAPQEQLIQFLNETIDKMKIAAKYENHSDFAYYDFSFHDRIIRHAGHKRILNLWNGMKSLIMAVLLVTTEDVFAHGPDHLAWVIEKHRKIVNSLLTGNEENVEQSVSAYFKDSKRTLDKSFPAEGKTE</sequence>
<dbReference type="AlphaFoldDB" id="A0A0C5CCZ7"/>
<dbReference type="InterPro" id="IPR011711">
    <property type="entry name" value="GntR_C"/>
</dbReference>
<protein>
    <submittedName>
        <fullName evidence="5">GntR family transcriptional regulator</fullName>
    </submittedName>
    <submittedName>
        <fullName evidence="6">Putative gluconate operon transcriptional repressor</fullName>
    </submittedName>
</protein>
<evidence type="ECO:0000313" key="5">
    <source>
        <dbReference type="EMBL" id="AJO24681.1"/>
    </source>
</evidence>
<dbReference type="PRINTS" id="PR00035">
    <property type="entry name" value="HTHGNTR"/>
</dbReference>
<dbReference type="PANTHER" id="PTHR43537">
    <property type="entry name" value="TRANSCRIPTIONAL REGULATOR, GNTR FAMILY"/>
    <property type="match status" value="1"/>
</dbReference>
<dbReference type="SMART" id="SM00345">
    <property type="entry name" value="HTH_GNTR"/>
    <property type="match status" value="1"/>
</dbReference>
<dbReference type="PROSITE" id="PS50949">
    <property type="entry name" value="HTH_GNTR"/>
    <property type="match status" value="1"/>
</dbReference>
<dbReference type="GO" id="GO:0003700">
    <property type="term" value="F:DNA-binding transcription factor activity"/>
    <property type="evidence" value="ECO:0007669"/>
    <property type="project" value="InterPro"/>
</dbReference>
<evidence type="ECO:0000256" key="1">
    <source>
        <dbReference type="ARBA" id="ARBA00023015"/>
    </source>
</evidence>
<dbReference type="SUPFAM" id="SSF46785">
    <property type="entry name" value="Winged helix' DNA-binding domain"/>
    <property type="match status" value="1"/>
</dbReference>
<dbReference type="PANTHER" id="PTHR43537:SF24">
    <property type="entry name" value="GLUCONATE OPERON TRANSCRIPTIONAL REPRESSOR"/>
    <property type="match status" value="1"/>
</dbReference>
<evidence type="ECO:0000313" key="8">
    <source>
        <dbReference type="Proteomes" id="UP000070376"/>
    </source>
</evidence>
<dbReference type="Proteomes" id="UP000070376">
    <property type="component" value="Unassembled WGS sequence"/>
</dbReference>
<evidence type="ECO:0000259" key="4">
    <source>
        <dbReference type="PROSITE" id="PS50949"/>
    </source>
</evidence>
<reference evidence="5" key="1">
    <citation type="submission" date="2015-01" db="EMBL/GenBank/DDBJ databases">
        <title>Comparative genome analysis of Bacillus coagulans HM-08, Clostridium butyricum HM-68, Bacillus subtilis HM-66 and Bacillus licheniformis BL-09.</title>
        <authorList>
            <person name="Zhang H."/>
        </authorList>
    </citation>
    <scope>NUCLEOTIDE SEQUENCE [LARGE SCALE GENOMIC DNA]</scope>
    <source>
        <strain evidence="5">HM-08</strain>
    </source>
</reference>
<evidence type="ECO:0000313" key="7">
    <source>
        <dbReference type="Proteomes" id="UP000032024"/>
    </source>
</evidence>
<dbReference type="GeneID" id="93261135"/>
<dbReference type="Gene3D" id="1.10.10.10">
    <property type="entry name" value="Winged helix-like DNA-binding domain superfamily/Winged helix DNA-binding domain"/>
    <property type="match status" value="1"/>
</dbReference>
<reference evidence="6" key="4">
    <citation type="submission" date="2016-01" db="EMBL/GenBank/DDBJ databases">
        <authorList>
            <person name="Oliw E.H."/>
        </authorList>
    </citation>
    <scope>NUCLEOTIDE SEQUENCE [LARGE SCALE GENOMIC DNA]</scope>
    <source>
        <strain evidence="6">GED7749B</strain>
    </source>
</reference>
<proteinExistence type="predicted"/>
<dbReference type="GO" id="GO:0003677">
    <property type="term" value="F:DNA binding"/>
    <property type="evidence" value="ECO:0007669"/>
    <property type="project" value="UniProtKB-KW"/>
</dbReference>
<reference evidence="8" key="3">
    <citation type="submission" date="2016-01" db="EMBL/GenBank/DDBJ databases">
        <authorList>
            <person name="Mitreva M."/>
            <person name="Pepin K.H."/>
            <person name="Mihindukulasuriya K.A."/>
            <person name="Fulton R."/>
            <person name="Fronick C."/>
            <person name="O'Laughlin M."/>
            <person name="Miner T."/>
            <person name="Herter B."/>
            <person name="Rosa B.A."/>
            <person name="Cordes M."/>
            <person name="Tomlinson C."/>
            <person name="Wollam A."/>
            <person name="Palsikar V.B."/>
            <person name="Mardis E.R."/>
            <person name="Wilson R.K."/>
        </authorList>
    </citation>
    <scope>NUCLEOTIDE SEQUENCE [LARGE SCALE GENOMIC DNA]</scope>
    <source>
        <strain evidence="8">GED7749B</strain>
    </source>
</reference>
<dbReference type="SUPFAM" id="SSF48008">
    <property type="entry name" value="GntR ligand-binding domain-like"/>
    <property type="match status" value="1"/>
</dbReference>
<keyword evidence="2" id="KW-0238">DNA-binding</keyword>
<dbReference type="EMBL" id="CP010525">
    <property type="protein sequence ID" value="AJO24681.1"/>
    <property type="molecule type" value="Genomic_DNA"/>
</dbReference>
<dbReference type="InterPro" id="IPR000524">
    <property type="entry name" value="Tscrpt_reg_HTH_GntR"/>
</dbReference>
<dbReference type="Pfam" id="PF07729">
    <property type="entry name" value="FCD"/>
    <property type="match status" value="1"/>
</dbReference>
<dbReference type="InterPro" id="IPR036390">
    <property type="entry name" value="WH_DNA-bd_sf"/>
</dbReference>
<dbReference type="Gene3D" id="1.20.120.530">
    <property type="entry name" value="GntR ligand-binding domain-like"/>
    <property type="match status" value="1"/>
</dbReference>
<keyword evidence="1" id="KW-0805">Transcription regulation</keyword>
<evidence type="ECO:0000256" key="2">
    <source>
        <dbReference type="ARBA" id="ARBA00023125"/>
    </source>
</evidence>
<feature type="domain" description="HTH gntR-type" evidence="4">
    <location>
        <begin position="12"/>
        <end position="78"/>
    </location>
</feature>
<dbReference type="EMBL" id="LRPN01000024">
    <property type="protein sequence ID" value="KWZ84917.1"/>
    <property type="molecule type" value="Genomic_DNA"/>
</dbReference>
<dbReference type="Proteomes" id="UP000032024">
    <property type="component" value="Chromosome"/>
</dbReference>
<dbReference type="RefSeq" id="WP_017550602.1">
    <property type="nucleotide sequence ID" value="NZ_CP010525.1"/>
</dbReference>
<dbReference type="STRING" id="1398.AB434_1463"/>
<evidence type="ECO:0000256" key="3">
    <source>
        <dbReference type="ARBA" id="ARBA00023163"/>
    </source>
</evidence>
<dbReference type="Pfam" id="PF00392">
    <property type="entry name" value="GntR"/>
    <property type="match status" value="1"/>
</dbReference>
<dbReference type="SMART" id="SM00895">
    <property type="entry name" value="FCD"/>
    <property type="match status" value="1"/>
</dbReference>
<dbReference type="InterPro" id="IPR036388">
    <property type="entry name" value="WH-like_DNA-bd_sf"/>
</dbReference>
<dbReference type="InterPro" id="IPR008920">
    <property type="entry name" value="TF_FadR/GntR_C"/>
</dbReference>
<keyword evidence="7" id="KW-1185">Reference proteome</keyword>
<organism evidence="6 8">
    <name type="scientific">Heyndrickxia coagulans</name>
    <name type="common">Weizmannia coagulans</name>
    <dbReference type="NCBI Taxonomy" id="1398"/>
    <lineage>
        <taxon>Bacteria</taxon>
        <taxon>Bacillati</taxon>
        <taxon>Bacillota</taxon>
        <taxon>Bacilli</taxon>
        <taxon>Bacillales</taxon>
        <taxon>Bacillaceae</taxon>
        <taxon>Heyndrickxia</taxon>
    </lineage>
</organism>
<accession>A0A0C5CCZ7</accession>
<keyword evidence="3" id="KW-0804">Transcription</keyword>
<dbReference type="PATRIC" id="fig|1398.18.peg.3843"/>
<name>A0A0C5CCZ7_HEYCO</name>
<reference evidence="7" key="2">
    <citation type="submission" date="2015-01" db="EMBL/GenBank/DDBJ databases">
        <title>Comparative genome analysis of Bacillus coagulans HM-08, Clostridium butyricum HM-68, Bacillus subtilis HM-66 and Bacillus paralicheniformis BL-09.</title>
        <authorList>
            <person name="Zhang H."/>
        </authorList>
    </citation>
    <scope>NUCLEOTIDE SEQUENCE [LARGE SCALE GENOMIC DNA]</scope>
    <source>
        <strain evidence="7">HM-08</strain>
    </source>
</reference>
<evidence type="ECO:0000313" key="6">
    <source>
        <dbReference type="EMBL" id="KWZ84917.1"/>
    </source>
</evidence>